<proteinExistence type="predicted"/>
<dbReference type="CDD" id="cd00397">
    <property type="entry name" value="DNA_BRE_C"/>
    <property type="match status" value="1"/>
</dbReference>
<dbReference type="RefSeq" id="WP_251803692.1">
    <property type="nucleotide sequence ID" value="NZ_JAMQOL010000068.1"/>
</dbReference>
<reference evidence="3 4" key="1">
    <citation type="submission" date="2022-06" db="EMBL/GenBank/DDBJ databases">
        <title>Actinoplanes abujensis sp. nov., isolated from Nigerian arid soil.</title>
        <authorList>
            <person name="Ding P."/>
        </authorList>
    </citation>
    <scope>NUCLEOTIDE SEQUENCE [LARGE SCALE GENOMIC DNA]</scope>
    <source>
        <strain evidence="4">TRM88002</strain>
    </source>
</reference>
<dbReference type="InterPro" id="IPR002104">
    <property type="entry name" value="Integrase_catalytic"/>
</dbReference>
<feature type="domain" description="Tyr recombinase" evidence="2">
    <location>
        <begin position="1"/>
        <end position="167"/>
    </location>
</feature>
<dbReference type="SUPFAM" id="SSF56349">
    <property type="entry name" value="DNA breaking-rejoining enzymes"/>
    <property type="match status" value="1"/>
</dbReference>
<name>A0ABT0YD02_9ACTN</name>
<evidence type="ECO:0000256" key="1">
    <source>
        <dbReference type="ARBA" id="ARBA00023172"/>
    </source>
</evidence>
<keyword evidence="4" id="KW-1185">Reference proteome</keyword>
<accession>A0ABT0YD02</accession>
<gene>
    <name evidence="3" type="ORF">LXN57_40900</name>
</gene>
<evidence type="ECO:0000259" key="2">
    <source>
        <dbReference type="PROSITE" id="PS51898"/>
    </source>
</evidence>
<dbReference type="PANTHER" id="PTHR30349:SF81">
    <property type="entry name" value="TYROSINE RECOMBINASE XERC"/>
    <property type="match status" value="1"/>
</dbReference>
<organism evidence="3 4">
    <name type="scientific">Paractinoplanes hotanensis</name>
    <dbReference type="NCBI Taxonomy" id="2906497"/>
    <lineage>
        <taxon>Bacteria</taxon>
        <taxon>Bacillati</taxon>
        <taxon>Actinomycetota</taxon>
        <taxon>Actinomycetes</taxon>
        <taxon>Micromonosporales</taxon>
        <taxon>Micromonosporaceae</taxon>
        <taxon>Paractinoplanes</taxon>
    </lineage>
</organism>
<dbReference type="PROSITE" id="PS51898">
    <property type="entry name" value="TYR_RECOMBINASE"/>
    <property type="match status" value="1"/>
</dbReference>
<dbReference type="Pfam" id="PF00589">
    <property type="entry name" value="Phage_integrase"/>
    <property type="match status" value="1"/>
</dbReference>
<dbReference type="Proteomes" id="UP001523216">
    <property type="component" value="Unassembled WGS sequence"/>
</dbReference>
<dbReference type="EMBL" id="JAMQOL010000068">
    <property type="protein sequence ID" value="MCM4083924.1"/>
    <property type="molecule type" value="Genomic_DNA"/>
</dbReference>
<keyword evidence="1" id="KW-0233">DNA recombination</keyword>
<dbReference type="InterPro" id="IPR013762">
    <property type="entry name" value="Integrase-like_cat_sf"/>
</dbReference>
<protein>
    <submittedName>
        <fullName evidence="3">Site-specific integrase</fullName>
    </submittedName>
</protein>
<dbReference type="Gene3D" id="1.10.443.10">
    <property type="entry name" value="Intergrase catalytic core"/>
    <property type="match status" value="1"/>
</dbReference>
<comment type="caution">
    <text evidence="3">The sequence shown here is derived from an EMBL/GenBank/DDBJ whole genome shotgun (WGS) entry which is preliminary data.</text>
</comment>
<dbReference type="InterPro" id="IPR011010">
    <property type="entry name" value="DNA_brk_join_enz"/>
</dbReference>
<dbReference type="InterPro" id="IPR050090">
    <property type="entry name" value="Tyrosine_recombinase_XerCD"/>
</dbReference>
<evidence type="ECO:0000313" key="4">
    <source>
        <dbReference type="Proteomes" id="UP001523216"/>
    </source>
</evidence>
<dbReference type="PANTHER" id="PTHR30349">
    <property type="entry name" value="PHAGE INTEGRASE-RELATED"/>
    <property type="match status" value="1"/>
</dbReference>
<evidence type="ECO:0000313" key="3">
    <source>
        <dbReference type="EMBL" id="MCM4083924.1"/>
    </source>
</evidence>
<sequence>MFAGLGSHRDRALVSLWVSTGARAAELLGARCGDLDAGQQLITVVRKGSRAVQQIPASPDAFVWVRLYQCTLDSSTPVGRDDPLWWTRRRPLRALSYPAARAMFTRVNQVLGANWSLHDLRHTAAYRMARDPQLPLTDVQWVLGHAQLSTTQLYLNPMPSEVIAAVLAHHRRGLDGALPAAVADGGPVSEYRAESLDTLFSRRSS</sequence>